<evidence type="ECO:0000259" key="1">
    <source>
        <dbReference type="Pfam" id="PF07561"/>
    </source>
</evidence>
<feature type="domain" description="DUF1540" evidence="1">
    <location>
        <begin position="4"/>
        <end position="66"/>
    </location>
</feature>
<name>A0A7D3XS95_9BACL</name>
<dbReference type="InterPro" id="IPR011437">
    <property type="entry name" value="DUF1540"/>
</dbReference>
<dbReference type="Proteomes" id="UP000503088">
    <property type="component" value="Chromosome"/>
</dbReference>
<dbReference type="EMBL" id="CP048104">
    <property type="protein sequence ID" value="QKG84908.1"/>
    <property type="molecule type" value="Genomic_DNA"/>
</dbReference>
<keyword evidence="3" id="KW-1185">Reference proteome</keyword>
<protein>
    <submittedName>
        <fullName evidence="2">DUF1540 domain-containing protein</fullName>
    </submittedName>
</protein>
<accession>A0A7D3XS95</accession>
<evidence type="ECO:0000313" key="2">
    <source>
        <dbReference type="EMBL" id="QKG84908.1"/>
    </source>
</evidence>
<dbReference type="Pfam" id="PF07561">
    <property type="entry name" value="DUF1540"/>
    <property type="match status" value="1"/>
</dbReference>
<proteinExistence type="predicted"/>
<reference evidence="2 3" key="1">
    <citation type="submission" date="2020-01" db="EMBL/GenBank/DDBJ databases">
        <authorList>
            <person name="Gulvik C.A."/>
            <person name="Batra D.G."/>
        </authorList>
    </citation>
    <scope>NUCLEOTIDE SEQUENCE [LARGE SCALE GENOMIC DNA]</scope>
    <source>
        <strain evidence="2 3">W9323</strain>
    </source>
</reference>
<organism evidence="2 3">
    <name type="scientific">Kroppenstedtia pulmonis</name>
    <dbReference type="NCBI Taxonomy" id="1380685"/>
    <lineage>
        <taxon>Bacteria</taxon>
        <taxon>Bacillati</taxon>
        <taxon>Bacillota</taxon>
        <taxon>Bacilli</taxon>
        <taxon>Bacillales</taxon>
        <taxon>Thermoactinomycetaceae</taxon>
        <taxon>Kroppenstedtia</taxon>
    </lineage>
</organism>
<gene>
    <name evidence="2" type="ORF">GXN76_10795</name>
</gene>
<evidence type="ECO:0000313" key="3">
    <source>
        <dbReference type="Proteomes" id="UP000503088"/>
    </source>
</evidence>
<sequence length="72" mass="8197">MPVVKCSVANCFFWDEGNECNADAIMVDVDRNTNRKYDEEIGGEFVSSDQQEYSARISADTCCHTFKPKHSR</sequence>
<dbReference type="AlphaFoldDB" id="A0A7D3XS95"/>
<dbReference type="KEGG" id="kpul:GXN76_10795"/>
<dbReference type="RefSeq" id="WP_173223060.1">
    <property type="nucleotide sequence ID" value="NZ_CP048104.1"/>
</dbReference>